<feature type="non-terminal residue" evidence="2">
    <location>
        <position position="92"/>
    </location>
</feature>
<accession>A0AA38KNJ6</accession>
<name>A0AA38KNJ6_TAXCH</name>
<sequence>QYKREHKRGREKDLQQSRGLIVARRHRPSPSSLLARVPGPRMGIVEAPRRGSAAARSGEGPRADGPARRPGERQRGGGGRRGAPGAGRPEEE</sequence>
<dbReference type="AlphaFoldDB" id="A0AA38KNJ6"/>
<reference evidence="2 3" key="1">
    <citation type="journal article" date="2021" name="Nat. Plants">
        <title>The Taxus genome provides insights into paclitaxel biosynthesis.</title>
        <authorList>
            <person name="Xiong X."/>
            <person name="Gou J."/>
            <person name="Liao Q."/>
            <person name="Li Y."/>
            <person name="Zhou Q."/>
            <person name="Bi G."/>
            <person name="Li C."/>
            <person name="Du R."/>
            <person name="Wang X."/>
            <person name="Sun T."/>
            <person name="Guo L."/>
            <person name="Liang H."/>
            <person name="Lu P."/>
            <person name="Wu Y."/>
            <person name="Zhang Z."/>
            <person name="Ro D.K."/>
            <person name="Shang Y."/>
            <person name="Huang S."/>
            <person name="Yan J."/>
        </authorList>
    </citation>
    <scope>NUCLEOTIDE SEQUENCE [LARGE SCALE GENOMIC DNA]</scope>
    <source>
        <strain evidence="2">Ta-2019</strain>
    </source>
</reference>
<comment type="caution">
    <text evidence="2">The sequence shown here is derived from an EMBL/GenBank/DDBJ whole genome shotgun (WGS) entry which is preliminary data.</text>
</comment>
<dbReference type="Proteomes" id="UP000824469">
    <property type="component" value="Unassembled WGS sequence"/>
</dbReference>
<organism evidence="2 3">
    <name type="scientific">Taxus chinensis</name>
    <name type="common">Chinese yew</name>
    <name type="synonym">Taxus wallichiana var. chinensis</name>
    <dbReference type="NCBI Taxonomy" id="29808"/>
    <lineage>
        <taxon>Eukaryota</taxon>
        <taxon>Viridiplantae</taxon>
        <taxon>Streptophyta</taxon>
        <taxon>Embryophyta</taxon>
        <taxon>Tracheophyta</taxon>
        <taxon>Spermatophyta</taxon>
        <taxon>Pinopsida</taxon>
        <taxon>Pinidae</taxon>
        <taxon>Conifers II</taxon>
        <taxon>Cupressales</taxon>
        <taxon>Taxaceae</taxon>
        <taxon>Taxus</taxon>
    </lineage>
</organism>
<evidence type="ECO:0000313" key="3">
    <source>
        <dbReference type="Proteomes" id="UP000824469"/>
    </source>
</evidence>
<proteinExistence type="predicted"/>
<gene>
    <name evidence="2" type="ORF">KI387_044404</name>
</gene>
<feature type="non-terminal residue" evidence="2">
    <location>
        <position position="1"/>
    </location>
</feature>
<protein>
    <submittedName>
        <fullName evidence="2">Uncharacterized protein</fullName>
    </submittedName>
</protein>
<feature type="compositionally biased region" description="Basic and acidic residues" evidence="1">
    <location>
        <begin position="59"/>
        <end position="75"/>
    </location>
</feature>
<evidence type="ECO:0000313" key="2">
    <source>
        <dbReference type="EMBL" id="KAH9307189.1"/>
    </source>
</evidence>
<dbReference type="EMBL" id="JAHRHJ020000008">
    <property type="protein sequence ID" value="KAH9307189.1"/>
    <property type="molecule type" value="Genomic_DNA"/>
</dbReference>
<keyword evidence="3" id="KW-1185">Reference proteome</keyword>
<feature type="region of interest" description="Disordered" evidence="1">
    <location>
        <begin position="1"/>
        <end position="92"/>
    </location>
</feature>
<feature type="compositionally biased region" description="Gly residues" evidence="1">
    <location>
        <begin position="76"/>
        <end position="85"/>
    </location>
</feature>
<evidence type="ECO:0000256" key="1">
    <source>
        <dbReference type="SAM" id="MobiDB-lite"/>
    </source>
</evidence>